<protein>
    <submittedName>
        <fullName evidence="2">Uncharacterized protein</fullName>
    </submittedName>
</protein>
<dbReference type="AlphaFoldDB" id="A0A833RNI1"/>
<keyword evidence="1" id="KW-0175">Coiled coil</keyword>
<gene>
    <name evidence="2" type="ORF">E2986_08231</name>
</gene>
<comment type="caution">
    <text evidence="2">The sequence shown here is derived from an EMBL/GenBank/DDBJ whole genome shotgun (WGS) entry which is preliminary data.</text>
</comment>
<dbReference type="Proteomes" id="UP000655588">
    <property type="component" value="Unassembled WGS sequence"/>
</dbReference>
<sequence length="135" mass="16037">MQVEQTKTKLDSELKRLKKELENTKTSNSTKINDLTSEVAELKKEREKLLSQIDQEKESKESELATLKKKISTLEKTGMNTKRMNEMRHTYNEKILNLENELKKGQIEYDNLNEKFKELTNLRKQYESDNEILNR</sequence>
<feature type="coiled-coil region" evidence="1">
    <location>
        <begin position="3"/>
        <end position="129"/>
    </location>
</feature>
<keyword evidence="3" id="KW-1185">Reference proteome</keyword>
<accession>A0A833RNI1</accession>
<dbReference type="Gene3D" id="1.20.5.1700">
    <property type="match status" value="1"/>
</dbReference>
<evidence type="ECO:0000256" key="1">
    <source>
        <dbReference type="SAM" id="Coils"/>
    </source>
</evidence>
<organism evidence="2 3">
    <name type="scientific">Frieseomelitta varia</name>
    <dbReference type="NCBI Taxonomy" id="561572"/>
    <lineage>
        <taxon>Eukaryota</taxon>
        <taxon>Metazoa</taxon>
        <taxon>Ecdysozoa</taxon>
        <taxon>Arthropoda</taxon>
        <taxon>Hexapoda</taxon>
        <taxon>Insecta</taxon>
        <taxon>Pterygota</taxon>
        <taxon>Neoptera</taxon>
        <taxon>Endopterygota</taxon>
        <taxon>Hymenoptera</taxon>
        <taxon>Apocrita</taxon>
        <taxon>Aculeata</taxon>
        <taxon>Apoidea</taxon>
        <taxon>Anthophila</taxon>
        <taxon>Apidae</taxon>
        <taxon>Frieseomelitta</taxon>
    </lineage>
</organism>
<name>A0A833RNI1_9HYME</name>
<evidence type="ECO:0000313" key="3">
    <source>
        <dbReference type="Proteomes" id="UP000655588"/>
    </source>
</evidence>
<proteinExistence type="predicted"/>
<reference evidence="2" key="1">
    <citation type="submission" date="2019-11" db="EMBL/GenBank/DDBJ databases">
        <title>The nuclear and mitochondrial genomes of Frieseomelitta varia - a highly eusocial stingless bee (Meliponini) with a permanently sterile worker caste.</title>
        <authorList>
            <person name="Freitas F.C.P."/>
            <person name="Lourenco A.P."/>
            <person name="Nunes F.M.F."/>
            <person name="Paschoal A.R."/>
            <person name="Abreu F.C.P."/>
            <person name="Barbin F.O."/>
            <person name="Bataglia L."/>
            <person name="Cardoso-Junior C.A.M."/>
            <person name="Cervoni M.S."/>
            <person name="Silva S.R."/>
            <person name="Dalarmi F."/>
            <person name="Del Lama M.A."/>
            <person name="Depintor T.S."/>
            <person name="Ferreira K.M."/>
            <person name="Goria P.S."/>
            <person name="Jaskot M.C."/>
            <person name="Lago D.C."/>
            <person name="Luna-Lucena D."/>
            <person name="Moda L.M."/>
            <person name="Nascimento L."/>
            <person name="Pedrino M."/>
            <person name="Rabico F.O."/>
            <person name="Sanches F.C."/>
            <person name="Santos D.E."/>
            <person name="Santos C.G."/>
            <person name="Vieira J."/>
            <person name="Lopes T.F."/>
            <person name="Barchuk A.R."/>
            <person name="Hartfelder K."/>
            <person name="Simoes Z.L.P."/>
            <person name="Bitondi M.M.G."/>
            <person name="Pinheiro D.G."/>
        </authorList>
    </citation>
    <scope>NUCLEOTIDE SEQUENCE</scope>
    <source>
        <strain evidence="2">USP_RPSP 00005682</strain>
        <tissue evidence="2">Whole individual</tissue>
    </source>
</reference>
<evidence type="ECO:0000313" key="2">
    <source>
        <dbReference type="EMBL" id="KAF3423083.1"/>
    </source>
</evidence>
<dbReference type="EMBL" id="WNWW01000591">
    <property type="protein sequence ID" value="KAF3423083.1"/>
    <property type="molecule type" value="Genomic_DNA"/>
</dbReference>